<dbReference type="STRING" id="310782.SAMN05216499_10456"/>
<dbReference type="Proteomes" id="UP000184111">
    <property type="component" value="Unassembled WGS sequence"/>
</dbReference>
<dbReference type="EMBL" id="FRBI01000004">
    <property type="protein sequence ID" value="SHL40427.1"/>
    <property type="molecule type" value="Genomic_DNA"/>
</dbReference>
<proteinExistence type="predicted"/>
<dbReference type="OrthoDB" id="4325844at2"/>
<evidence type="ECO:0000313" key="2">
    <source>
        <dbReference type="Proteomes" id="UP000184111"/>
    </source>
</evidence>
<dbReference type="RefSeq" id="WP_073495617.1">
    <property type="nucleotide sequence ID" value="NZ_FRBI01000004.1"/>
</dbReference>
<name>A0A1M7ACK7_9ACTN</name>
<sequence>MSTAPQQPAEPSAQVTVTLDSCAKEDARTVLDALHSSFAGDRAAEDAPGEASGGGPAVWTATFDVSRTLAEPGTPARLDDPVTLTAQGGYHAVDRLRETLAKSFDVTVLGTASGDQEQEVTFRLTNR</sequence>
<gene>
    <name evidence="1" type="ORF">SAMN05216499_10456</name>
</gene>
<dbReference type="AlphaFoldDB" id="A0A1M7ACK7"/>
<organism evidence="1 2">
    <name type="scientific">Actinacidiphila paucisporea</name>
    <dbReference type="NCBI Taxonomy" id="310782"/>
    <lineage>
        <taxon>Bacteria</taxon>
        <taxon>Bacillati</taxon>
        <taxon>Actinomycetota</taxon>
        <taxon>Actinomycetes</taxon>
        <taxon>Kitasatosporales</taxon>
        <taxon>Streptomycetaceae</taxon>
        <taxon>Actinacidiphila</taxon>
    </lineage>
</organism>
<reference evidence="1 2" key="1">
    <citation type="submission" date="2016-11" db="EMBL/GenBank/DDBJ databases">
        <authorList>
            <person name="Jaros S."/>
            <person name="Januszkiewicz K."/>
            <person name="Wedrychowicz H."/>
        </authorList>
    </citation>
    <scope>NUCLEOTIDE SEQUENCE [LARGE SCALE GENOMIC DNA]</scope>
    <source>
        <strain evidence="1 2">CGMCC 4.2025</strain>
    </source>
</reference>
<protein>
    <submittedName>
        <fullName evidence="1">Uncharacterized protein</fullName>
    </submittedName>
</protein>
<evidence type="ECO:0000313" key="1">
    <source>
        <dbReference type="EMBL" id="SHL40427.1"/>
    </source>
</evidence>
<keyword evidence="2" id="KW-1185">Reference proteome</keyword>
<accession>A0A1M7ACK7</accession>